<organism evidence="8 9">
    <name type="scientific">Paraburkholderia tropica</name>
    <dbReference type="NCBI Taxonomy" id="92647"/>
    <lineage>
        <taxon>Bacteria</taxon>
        <taxon>Pseudomonadati</taxon>
        <taxon>Pseudomonadota</taxon>
        <taxon>Betaproteobacteria</taxon>
        <taxon>Burkholderiales</taxon>
        <taxon>Burkholderiaceae</taxon>
        <taxon>Paraburkholderia</taxon>
    </lineage>
</organism>
<dbReference type="AlphaFoldDB" id="A0AAQ1JW89"/>
<dbReference type="InterPro" id="IPR039420">
    <property type="entry name" value="WalR-like"/>
</dbReference>
<dbReference type="Proteomes" id="UP000183529">
    <property type="component" value="Unassembled WGS sequence"/>
</dbReference>
<evidence type="ECO:0000256" key="2">
    <source>
        <dbReference type="ARBA" id="ARBA00023015"/>
    </source>
</evidence>
<dbReference type="InterPro" id="IPR035965">
    <property type="entry name" value="PAS-like_dom_sf"/>
</dbReference>
<evidence type="ECO:0000259" key="6">
    <source>
        <dbReference type="PROSITE" id="PS50043"/>
    </source>
</evidence>
<dbReference type="InterPro" id="IPR058245">
    <property type="entry name" value="NreC/VraR/RcsB-like_REC"/>
</dbReference>
<dbReference type="InterPro" id="IPR036388">
    <property type="entry name" value="WH-like_DNA-bd_sf"/>
</dbReference>
<evidence type="ECO:0000259" key="7">
    <source>
        <dbReference type="PROSITE" id="PS50110"/>
    </source>
</evidence>
<dbReference type="PANTHER" id="PTHR43214:SF41">
    <property type="entry name" value="NITRATE_NITRITE RESPONSE REGULATOR PROTEIN NARP"/>
    <property type="match status" value="1"/>
</dbReference>
<evidence type="ECO:0000256" key="1">
    <source>
        <dbReference type="ARBA" id="ARBA00022553"/>
    </source>
</evidence>
<dbReference type="Pfam" id="PF08448">
    <property type="entry name" value="PAS_4"/>
    <property type="match status" value="1"/>
</dbReference>
<keyword evidence="1" id="KW-0597">Phosphoprotein</keyword>
<evidence type="ECO:0000256" key="4">
    <source>
        <dbReference type="ARBA" id="ARBA00023163"/>
    </source>
</evidence>
<evidence type="ECO:0000313" key="9">
    <source>
        <dbReference type="Proteomes" id="UP000183529"/>
    </source>
</evidence>
<dbReference type="PANTHER" id="PTHR43214">
    <property type="entry name" value="TWO-COMPONENT RESPONSE REGULATOR"/>
    <property type="match status" value="1"/>
</dbReference>
<dbReference type="GO" id="GO:0000160">
    <property type="term" value="P:phosphorelay signal transduction system"/>
    <property type="evidence" value="ECO:0007669"/>
    <property type="project" value="InterPro"/>
</dbReference>
<dbReference type="InterPro" id="IPR013656">
    <property type="entry name" value="PAS_4"/>
</dbReference>
<keyword evidence="3" id="KW-0238">DNA-binding</keyword>
<dbReference type="CDD" id="cd17535">
    <property type="entry name" value="REC_NarL-like"/>
    <property type="match status" value="1"/>
</dbReference>
<comment type="caution">
    <text evidence="8">The sequence shown here is derived from an EMBL/GenBank/DDBJ whole genome shotgun (WGS) entry which is preliminary data.</text>
</comment>
<dbReference type="InterPro" id="IPR016032">
    <property type="entry name" value="Sig_transdc_resp-reg_C-effctor"/>
</dbReference>
<dbReference type="PRINTS" id="PR00038">
    <property type="entry name" value="HTHLUXR"/>
</dbReference>
<evidence type="ECO:0000256" key="5">
    <source>
        <dbReference type="PROSITE-ProRule" id="PRU00169"/>
    </source>
</evidence>
<dbReference type="Gene3D" id="3.40.50.2300">
    <property type="match status" value="1"/>
</dbReference>
<dbReference type="GO" id="GO:0016301">
    <property type="term" value="F:kinase activity"/>
    <property type="evidence" value="ECO:0007669"/>
    <property type="project" value="UniProtKB-KW"/>
</dbReference>
<accession>A0AAQ1JW89</accession>
<dbReference type="PROSITE" id="PS00622">
    <property type="entry name" value="HTH_LUXR_1"/>
    <property type="match status" value="1"/>
</dbReference>
<protein>
    <submittedName>
        <fullName evidence="8">Two-component system, NarL family, sensor histidine kinase EvgS/two-component system, NarL family, response regulator EvgA</fullName>
    </submittedName>
</protein>
<dbReference type="SUPFAM" id="SSF46894">
    <property type="entry name" value="C-terminal effector domain of the bipartite response regulators"/>
    <property type="match status" value="1"/>
</dbReference>
<dbReference type="SUPFAM" id="SSF55785">
    <property type="entry name" value="PYP-like sensor domain (PAS domain)"/>
    <property type="match status" value="1"/>
</dbReference>
<name>A0AAQ1JW89_9BURK</name>
<dbReference type="GO" id="GO:0003677">
    <property type="term" value="F:DNA binding"/>
    <property type="evidence" value="ECO:0007669"/>
    <property type="project" value="UniProtKB-KW"/>
</dbReference>
<comment type="caution">
    <text evidence="5">Lacks conserved residue(s) required for the propagation of feature annotation.</text>
</comment>
<keyword evidence="8" id="KW-0808">Transferase</keyword>
<dbReference type="SMART" id="SM00421">
    <property type="entry name" value="HTH_LUXR"/>
    <property type="match status" value="1"/>
</dbReference>
<evidence type="ECO:0000256" key="3">
    <source>
        <dbReference type="ARBA" id="ARBA00023125"/>
    </source>
</evidence>
<dbReference type="PROSITE" id="PS50043">
    <property type="entry name" value="HTH_LUXR_2"/>
    <property type="match status" value="1"/>
</dbReference>
<dbReference type="Pfam" id="PF00196">
    <property type="entry name" value="GerE"/>
    <property type="match status" value="1"/>
</dbReference>
<dbReference type="CDD" id="cd06170">
    <property type="entry name" value="LuxR_C_like"/>
    <property type="match status" value="1"/>
</dbReference>
<sequence length="576" mass="62095">MASVIVASGQPVERAALSELVRAAGHQVTGEAESGQRALQLLREVEPELLVLATHLPKISGVEVLRRLRAKGTRTKILLYGEETAAHFIQSCYEAGADGFIGKQEEPGELRRAMNGVLTGHRYFPAFESEFAGTRKRVDSAGPLSVLSPRELSILTYLARGFPNIAIAQELSISEKTVSAHRSHLRRKLNAESLVELADIARKAGLLGESARAGIAPTETFQASEHDVSMLRAMLDGTPLPLHVRDLNGRLVACNDAFLKLHDTTFDAVAGTRFSDLPSIGAETAIELERRYRARVSLGTPARTDREVVMHGRRAMLHSWATPYRGTDGELLGMVVGTIDVTGREDMLRALSIERDNAAGVAEGMGRLLGALCDEMQPLAGLLETAAAMFDSGTATAEQRAFASRLSEAIPRVEHLTRNVKDLIALEQGEQALEQAPACPADLVREAAQAEQADARRYGCTLAVRVTGDATVSALLDRGRMINLARLLVRREMLQSPGCTVDIHLTVAPMVPGGAYRLTIDIEPSAGTAAPLPVVEAGNQVGFLVCRHMAEFMHGSLQLHAGARRGTTWRLVASAE</sequence>
<evidence type="ECO:0000313" key="8">
    <source>
        <dbReference type="EMBL" id="SEK05120.1"/>
    </source>
</evidence>
<feature type="domain" description="HTH luxR-type" evidence="6">
    <location>
        <begin position="140"/>
        <end position="205"/>
    </location>
</feature>
<dbReference type="EMBL" id="FNZM01000014">
    <property type="protein sequence ID" value="SEK05120.1"/>
    <property type="molecule type" value="Genomic_DNA"/>
</dbReference>
<dbReference type="RefSeq" id="WP_074985733.1">
    <property type="nucleotide sequence ID" value="NZ_CADFGN010000012.1"/>
</dbReference>
<gene>
    <name evidence="8" type="ORF">SAMN05216550_114162</name>
</gene>
<feature type="domain" description="Response regulatory" evidence="7">
    <location>
        <begin position="3"/>
        <end position="118"/>
    </location>
</feature>
<dbReference type="Gene3D" id="1.10.10.10">
    <property type="entry name" value="Winged helix-like DNA-binding domain superfamily/Winged helix DNA-binding domain"/>
    <property type="match status" value="1"/>
</dbReference>
<dbReference type="GO" id="GO:0006355">
    <property type="term" value="P:regulation of DNA-templated transcription"/>
    <property type="evidence" value="ECO:0007669"/>
    <property type="project" value="InterPro"/>
</dbReference>
<keyword evidence="2" id="KW-0805">Transcription regulation</keyword>
<dbReference type="InterPro" id="IPR011006">
    <property type="entry name" value="CheY-like_superfamily"/>
</dbReference>
<keyword evidence="4" id="KW-0804">Transcription</keyword>
<dbReference type="Gene3D" id="3.30.450.20">
    <property type="entry name" value="PAS domain"/>
    <property type="match status" value="1"/>
</dbReference>
<reference evidence="8 9" key="1">
    <citation type="submission" date="2016-10" db="EMBL/GenBank/DDBJ databases">
        <authorList>
            <person name="Varghese N."/>
            <person name="Submissions S."/>
        </authorList>
    </citation>
    <scope>NUCLEOTIDE SEQUENCE [LARGE SCALE GENOMIC DNA]</scope>
    <source>
        <strain evidence="8 9">LMG 22274</strain>
    </source>
</reference>
<dbReference type="InterPro" id="IPR000792">
    <property type="entry name" value="Tscrpt_reg_LuxR_C"/>
</dbReference>
<dbReference type="NCBIfam" id="TIGR00229">
    <property type="entry name" value="sensory_box"/>
    <property type="match status" value="1"/>
</dbReference>
<dbReference type="SUPFAM" id="SSF52172">
    <property type="entry name" value="CheY-like"/>
    <property type="match status" value="1"/>
</dbReference>
<keyword evidence="8" id="KW-0418">Kinase</keyword>
<dbReference type="InterPro" id="IPR000014">
    <property type="entry name" value="PAS"/>
</dbReference>
<dbReference type="SMART" id="SM00448">
    <property type="entry name" value="REC"/>
    <property type="match status" value="1"/>
</dbReference>
<dbReference type="CDD" id="cd00130">
    <property type="entry name" value="PAS"/>
    <property type="match status" value="1"/>
</dbReference>
<proteinExistence type="predicted"/>
<dbReference type="PROSITE" id="PS50110">
    <property type="entry name" value="RESPONSE_REGULATORY"/>
    <property type="match status" value="1"/>
</dbReference>
<dbReference type="Pfam" id="PF00072">
    <property type="entry name" value="Response_reg"/>
    <property type="match status" value="1"/>
</dbReference>
<dbReference type="InterPro" id="IPR001789">
    <property type="entry name" value="Sig_transdc_resp-reg_receiver"/>
</dbReference>